<dbReference type="PANTHER" id="PTHR13748:SF62">
    <property type="entry name" value="COBW DOMAIN-CONTAINING PROTEIN"/>
    <property type="match status" value="1"/>
</dbReference>
<feature type="region of interest" description="Disordered" evidence="6">
    <location>
        <begin position="1"/>
        <end position="24"/>
    </location>
</feature>
<dbReference type="InterPro" id="IPR003495">
    <property type="entry name" value="CobW/HypB/UreG_nucleotide-bd"/>
</dbReference>
<keyword evidence="3" id="KW-0143">Chaperone</keyword>
<dbReference type="Pfam" id="PF02492">
    <property type="entry name" value="cobW"/>
    <property type="match status" value="1"/>
</dbReference>
<dbReference type="EMBL" id="GBEZ01017364">
    <property type="protein sequence ID" value="JAC68965.1"/>
    <property type="molecule type" value="Transcribed_RNA"/>
</dbReference>
<dbReference type="SUPFAM" id="SSF90002">
    <property type="entry name" value="Hypothetical protein YjiA, C-terminal domain"/>
    <property type="match status" value="1"/>
</dbReference>
<dbReference type="Gene3D" id="3.30.1220.10">
    <property type="entry name" value="CobW-like, C-terminal domain"/>
    <property type="match status" value="1"/>
</dbReference>
<comment type="catalytic activity">
    <reaction evidence="5">
        <text>GTP + H2O = GDP + phosphate + H(+)</text>
        <dbReference type="Rhea" id="RHEA:19669"/>
        <dbReference type="ChEBI" id="CHEBI:15377"/>
        <dbReference type="ChEBI" id="CHEBI:15378"/>
        <dbReference type="ChEBI" id="CHEBI:37565"/>
        <dbReference type="ChEBI" id="CHEBI:43474"/>
        <dbReference type="ChEBI" id="CHEBI:58189"/>
    </reaction>
    <physiologicalReaction direction="left-to-right" evidence="5">
        <dbReference type="Rhea" id="RHEA:19670"/>
    </physiologicalReaction>
</comment>
<accession>A0A061RE71</accession>
<dbReference type="SMART" id="SM00833">
    <property type="entry name" value="CobW_C"/>
    <property type="match status" value="1"/>
</dbReference>
<dbReference type="CDD" id="cd03112">
    <property type="entry name" value="CobW-like"/>
    <property type="match status" value="1"/>
</dbReference>
<dbReference type="InterPro" id="IPR051316">
    <property type="entry name" value="Zinc-reg_GTPase_activator"/>
</dbReference>
<keyword evidence="2" id="KW-0378">Hydrolase</keyword>
<feature type="domain" description="CobW C-terminal" evidence="7">
    <location>
        <begin position="357"/>
        <end position="451"/>
    </location>
</feature>
<dbReference type="Pfam" id="PF07683">
    <property type="entry name" value="CobW_C"/>
    <property type="match status" value="1"/>
</dbReference>
<dbReference type="Gene3D" id="3.40.50.300">
    <property type="entry name" value="P-loop containing nucleotide triphosphate hydrolases"/>
    <property type="match status" value="1"/>
</dbReference>
<keyword evidence="1" id="KW-0547">Nucleotide-binding</keyword>
<evidence type="ECO:0000256" key="4">
    <source>
        <dbReference type="ARBA" id="ARBA00034320"/>
    </source>
</evidence>
<protein>
    <submittedName>
        <fullName evidence="8">Cobalamin biosynthesis-like protein</fullName>
    </submittedName>
</protein>
<reference evidence="8" key="1">
    <citation type="submission" date="2014-05" db="EMBL/GenBank/DDBJ databases">
        <title>The transcriptome of the halophilic microalga Tetraselmis sp. GSL018 isolated from the Great Salt Lake, Utah.</title>
        <authorList>
            <person name="Jinkerson R.E."/>
            <person name="D'Adamo S."/>
            <person name="Posewitz M.C."/>
        </authorList>
    </citation>
    <scope>NUCLEOTIDE SEQUENCE</scope>
    <source>
        <strain evidence="8">GSL018</strain>
    </source>
</reference>
<dbReference type="InterPro" id="IPR036627">
    <property type="entry name" value="CobW-likC_sf"/>
</dbReference>
<proteinExistence type="inferred from homology"/>
<name>A0A061RE71_9CHLO</name>
<dbReference type="InterPro" id="IPR027417">
    <property type="entry name" value="P-loop_NTPase"/>
</dbReference>
<dbReference type="GO" id="GO:0005737">
    <property type="term" value="C:cytoplasm"/>
    <property type="evidence" value="ECO:0007669"/>
    <property type="project" value="TreeGrafter"/>
</dbReference>
<sequence length="452" mass="50480">MSLMSAARANTAQQLRSNSKRNDVRLSGPACLRYPGLRNYYRRQGHSKIGNVLVRGRLLRMATVKASAESASEGASAPTVVEDKRIPITVITGFLGSGKTTTLNNILTKDHGRRIAIIENEFGEIDIDSKLVSFRENSTEKIMMLNNGCLCCTVRGDLVNMIFKLYEEHYQEFDHVVVETTGLANPAPIIYTFTDQDISQLVRLDGVVTVVDAKHITRHLDAGDKDDSPNEALEQLAYADRIILNKTDLVTEPELEVLESRIRKINSMATIRRVQHGDIDVDYVLGIGGFDLDRIEGTLGQVEAREEGHGHDHEHTHEHSHDGHSHEHDHSGCDHDHGHCVHEHGHGHSHGLHNDAVGSVSLVHHGDLNLLKVNNWLGALVELRGEDIYRMKGILSIAGIDRRFVFQGVHMTFDGNPHKEWEEGEERKSVIVFIGRDLDREALEEGFKDCAV</sequence>
<feature type="region of interest" description="Disordered" evidence="6">
    <location>
        <begin position="305"/>
        <end position="335"/>
    </location>
</feature>
<evidence type="ECO:0000256" key="2">
    <source>
        <dbReference type="ARBA" id="ARBA00022801"/>
    </source>
</evidence>
<organism evidence="8">
    <name type="scientific">Tetraselmis sp. GSL018</name>
    <dbReference type="NCBI Taxonomy" id="582737"/>
    <lineage>
        <taxon>Eukaryota</taxon>
        <taxon>Viridiplantae</taxon>
        <taxon>Chlorophyta</taxon>
        <taxon>core chlorophytes</taxon>
        <taxon>Chlorodendrophyceae</taxon>
        <taxon>Chlorodendrales</taxon>
        <taxon>Chlorodendraceae</taxon>
        <taxon>Tetraselmis</taxon>
    </lineage>
</organism>
<dbReference type="GO" id="GO:0016787">
    <property type="term" value="F:hydrolase activity"/>
    <property type="evidence" value="ECO:0007669"/>
    <property type="project" value="UniProtKB-KW"/>
</dbReference>
<dbReference type="AlphaFoldDB" id="A0A061RE71"/>
<dbReference type="GO" id="GO:0000166">
    <property type="term" value="F:nucleotide binding"/>
    <property type="evidence" value="ECO:0007669"/>
    <property type="project" value="UniProtKB-KW"/>
</dbReference>
<comment type="similarity">
    <text evidence="4">Belongs to the SIMIBI class G3E GTPase family. ZNG1 subfamily.</text>
</comment>
<dbReference type="InterPro" id="IPR011629">
    <property type="entry name" value="CobW-like_C"/>
</dbReference>
<evidence type="ECO:0000313" key="8">
    <source>
        <dbReference type="EMBL" id="JAC68965.1"/>
    </source>
</evidence>
<gene>
    <name evidence="8" type="ORF">TSPGSL018_7523</name>
</gene>
<evidence type="ECO:0000259" key="7">
    <source>
        <dbReference type="SMART" id="SM00833"/>
    </source>
</evidence>
<evidence type="ECO:0000256" key="5">
    <source>
        <dbReference type="ARBA" id="ARBA00049117"/>
    </source>
</evidence>
<evidence type="ECO:0000256" key="1">
    <source>
        <dbReference type="ARBA" id="ARBA00022741"/>
    </source>
</evidence>
<evidence type="ECO:0000256" key="6">
    <source>
        <dbReference type="SAM" id="MobiDB-lite"/>
    </source>
</evidence>
<feature type="compositionally biased region" description="Polar residues" evidence="6">
    <location>
        <begin position="8"/>
        <end position="17"/>
    </location>
</feature>
<dbReference type="SUPFAM" id="SSF52540">
    <property type="entry name" value="P-loop containing nucleoside triphosphate hydrolases"/>
    <property type="match status" value="1"/>
</dbReference>
<dbReference type="PANTHER" id="PTHR13748">
    <property type="entry name" value="COBW-RELATED"/>
    <property type="match status" value="1"/>
</dbReference>
<evidence type="ECO:0000256" key="3">
    <source>
        <dbReference type="ARBA" id="ARBA00023186"/>
    </source>
</evidence>